<proteinExistence type="predicted"/>
<dbReference type="SUPFAM" id="SSF111369">
    <property type="entry name" value="HlyD-like secretion proteins"/>
    <property type="match status" value="1"/>
</dbReference>
<dbReference type="AlphaFoldDB" id="A0A518AJF2"/>
<evidence type="ECO:0008006" key="4">
    <source>
        <dbReference type="Google" id="ProtNLM"/>
    </source>
</evidence>
<dbReference type="RefSeq" id="WP_145245791.1">
    <property type="nucleotide sequence ID" value="NZ_CP036278.1"/>
</dbReference>
<dbReference type="KEGG" id="amuc:Pan181_10430"/>
<dbReference type="Gene3D" id="1.10.287.470">
    <property type="entry name" value="Helix hairpin bin"/>
    <property type="match status" value="1"/>
</dbReference>
<dbReference type="Gene3D" id="2.40.30.170">
    <property type="match status" value="1"/>
</dbReference>
<dbReference type="Gene3D" id="2.40.50.100">
    <property type="match status" value="1"/>
</dbReference>
<dbReference type="OrthoDB" id="259511at2"/>
<organism evidence="2 3">
    <name type="scientific">Aeoliella mucimassa</name>
    <dbReference type="NCBI Taxonomy" id="2527972"/>
    <lineage>
        <taxon>Bacteria</taxon>
        <taxon>Pseudomonadati</taxon>
        <taxon>Planctomycetota</taxon>
        <taxon>Planctomycetia</taxon>
        <taxon>Pirellulales</taxon>
        <taxon>Lacipirellulaceae</taxon>
        <taxon>Aeoliella</taxon>
    </lineage>
</organism>
<name>A0A518AJF2_9BACT</name>
<sequence length="321" mass="35208" precursor="true">MKALLLAIMMSFAGTMAWAQGSGRANPVLGDCQLSLLPENYIEVSADKAGKIKQMMVRVGSLIDEEQVFAQLDDVEARMQVRVAEQKLASAKARALDTIEEKYARAAADAAKATYDDLVAANSGGIDNVVPTTDLRAKKLEWVRAMLQIEKAQKDRDLAVHDYQVAKVEAEAAEVEVQRRVVTSPLSGQVVDLFRKQGEWVEPGEPILQLAKYDVLQCEGSVNLAKYDPREVQGCKVTIKAEVGLGRIEEATGRITYVEQQVLYDGDYTYKVLAEIPNREDRGRWALYPGLRATMTIHLGTATAGSASRIEGRGLSRPVAP</sequence>
<feature type="chain" id="PRO_5021770830" description="HlyD family secretion protein" evidence="1">
    <location>
        <begin position="20"/>
        <end position="321"/>
    </location>
</feature>
<evidence type="ECO:0000313" key="2">
    <source>
        <dbReference type="EMBL" id="QDU54859.1"/>
    </source>
</evidence>
<keyword evidence="1" id="KW-0732">Signal</keyword>
<dbReference type="Proteomes" id="UP000315750">
    <property type="component" value="Chromosome"/>
</dbReference>
<accession>A0A518AJF2</accession>
<evidence type="ECO:0000256" key="1">
    <source>
        <dbReference type="SAM" id="SignalP"/>
    </source>
</evidence>
<dbReference type="EMBL" id="CP036278">
    <property type="protein sequence ID" value="QDU54859.1"/>
    <property type="molecule type" value="Genomic_DNA"/>
</dbReference>
<reference evidence="2 3" key="1">
    <citation type="submission" date="2019-02" db="EMBL/GenBank/DDBJ databases">
        <title>Deep-cultivation of Planctomycetes and their phenomic and genomic characterization uncovers novel biology.</title>
        <authorList>
            <person name="Wiegand S."/>
            <person name="Jogler M."/>
            <person name="Boedeker C."/>
            <person name="Pinto D."/>
            <person name="Vollmers J."/>
            <person name="Rivas-Marin E."/>
            <person name="Kohn T."/>
            <person name="Peeters S.H."/>
            <person name="Heuer A."/>
            <person name="Rast P."/>
            <person name="Oberbeckmann S."/>
            <person name="Bunk B."/>
            <person name="Jeske O."/>
            <person name="Meyerdierks A."/>
            <person name="Storesund J.E."/>
            <person name="Kallscheuer N."/>
            <person name="Luecker S."/>
            <person name="Lage O.M."/>
            <person name="Pohl T."/>
            <person name="Merkel B.J."/>
            <person name="Hornburger P."/>
            <person name="Mueller R.-W."/>
            <person name="Bruemmer F."/>
            <person name="Labrenz M."/>
            <person name="Spormann A.M."/>
            <person name="Op den Camp H."/>
            <person name="Overmann J."/>
            <person name="Amann R."/>
            <person name="Jetten M.S.M."/>
            <person name="Mascher T."/>
            <person name="Medema M.H."/>
            <person name="Devos D.P."/>
            <person name="Kaster A.-K."/>
            <person name="Ovreas L."/>
            <person name="Rohde M."/>
            <person name="Galperin M.Y."/>
            <person name="Jogler C."/>
        </authorList>
    </citation>
    <scope>NUCLEOTIDE SEQUENCE [LARGE SCALE GENOMIC DNA]</scope>
    <source>
        <strain evidence="2 3">Pan181</strain>
    </source>
</reference>
<feature type="signal peptide" evidence="1">
    <location>
        <begin position="1"/>
        <end position="19"/>
    </location>
</feature>
<keyword evidence="3" id="KW-1185">Reference proteome</keyword>
<dbReference type="PANTHER" id="PTHR30469">
    <property type="entry name" value="MULTIDRUG RESISTANCE PROTEIN MDTA"/>
    <property type="match status" value="1"/>
</dbReference>
<evidence type="ECO:0000313" key="3">
    <source>
        <dbReference type="Proteomes" id="UP000315750"/>
    </source>
</evidence>
<dbReference type="PANTHER" id="PTHR30469:SF15">
    <property type="entry name" value="HLYD FAMILY OF SECRETION PROTEINS"/>
    <property type="match status" value="1"/>
</dbReference>
<dbReference type="GO" id="GO:0015562">
    <property type="term" value="F:efflux transmembrane transporter activity"/>
    <property type="evidence" value="ECO:0007669"/>
    <property type="project" value="TreeGrafter"/>
</dbReference>
<dbReference type="GO" id="GO:1990281">
    <property type="term" value="C:efflux pump complex"/>
    <property type="evidence" value="ECO:0007669"/>
    <property type="project" value="TreeGrafter"/>
</dbReference>
<gene>
    <name evidence="2" type="ORF">Pan181_10430</name>
</gene>
<protein>
    <recommendedName>
        <fullName evidence="4">HlyD family secretion protein</fullName>
    </recommendedName>
</protein>